<evidence type="ECO:0000256" key="1">
    <source>
        <dbReference type="SAM" id="MobiDB-lite"/>
    </source>
</evidence>
<name>A0A820SDK9_9BILA</name>
<accession>A0A820SDK9</accession>
<dbReference type="InterPro" id="IPR019381">
    <property type="entry name" value="PACS1/2_C"/>
</dbReference>
<organism evidence="3 4">
    <name type="scientific">Rotaria socialis</name>
    <dbReference type="NCBI Taxonomy" id="392032"/>
    <lineage>
        <taxon>Eukaryota</taxon>
        <taxon>Metazoa</taxon>
        <taxon>Spiralia</taxon>
        <taxon>Gnathifera</taxon>
        <taxon>Rotifera</taxon>
        <taxon>Eurotatoria</taxon>
        <taxon>Bdelloidea</taxon>
        <taxon>Philodinida</taxon>
        <taxon>Philodinidae</taxon>
        <taxon>Rotaria</taxon>
    </lineage>
</organism>
<feature type="region of interest" description="Disordered" evidence="1">
    <location>
        <begin position="199"/>
        <end position="222"/>
    </location>
</feature>
<dbReference type="AlphaFoldDB" id="A0A820SDK9"/>
<dbReference type="EMBL" id="CAJOBP010004787">
    <property type="protein sequence ID" value="CAF4451101.1"/>
    <property type="molecule type" value="Genomic_DNA"/>
</dbReference>
<feature type="non-terminal residue" evidence="3">
    <location>
        <position position="322"/>
    </location>
</feature>
<dbReference type="PANTHER" id="PTHR13280:SF17">
    <property type="entry name" value="KRUEPPEL TARGET AT 95D, ISOFORM A"/>
    <property type="match status" value="1"/>
</dbReference>
<feature type="domain" description="Phosphofurin acidic cluster sorting protein 1/2 C-terminal" evidence="2">
    <location>
        <begin position="3"/>
        <end position="314"/>
    </location>
</feature>
<evidence type="ECO:0000259" key="2">
    <source>
        <dbReference type="Pfam" id="PF10254"/>
    </source>
</evidence>
<protein>
    <recommendedName>
        <fullName evidence="2">Phosphofurin acidic cluster sorting protein 1/2 C-terminal domain-containing protein</fullName>
    </recommendedName>
</protein>
<evidence type="ECO:0000313" key="4">
    <source>
        <dbReference type="Proteomes" id="UP000663873"/>
    </source>
</evidence>
<gene>
    <name evidence="3" type="ORF">UJA718_LOCUS22797</name>
</gene>
<comment type="caution">
    <text evidence="3">The sequence shown here is derived from an EMBL/GenBank/DDBJ whole genome shotgun (WGS) entry which is preliminary data.</text>
</comment>
<proteinExistence type="predicted"/>
<dbReference type="Proteomes" id="UP000663873">
    <property type="component" value="Unassembled WGS sequence"/>
</dbReference>
<keyword evidence="4" id="KW-1185">Reference proteome</keyword>
<dbReference type="PANTHER" id="PTHR13280">
    <property type="entry name" value="PHOSPHOFURIN ACIDIC CLUSTER SORTING PROTEIN"/>
    <property type="match status" value="1"/>
</dbReference>
<dbReference type="GO" id="GO:0072659">
    <property type="term" value="P:protein localization to plasma membrane"/>
    <property type="evidence" value="ECO:0007669"/>
    <property type="project" value="TreeGrafter"/>
</dbReference>
<reference evidence="3" key="1">
    <citation type="submission" date="2021-02" db="EMBL/GenBank/DDBJ databases">
        <authorList>
            <person name="Nowell W R."/>
        </authorList>
    </citation>
    <scope>NUCLEOTIDE SEQUENCE</scope>
</reference>
<dbReference type="Pfam" id="PF10254">
    <property type="entry name" value="Pacs-1"/>
    <property type="match status" value="1"/>
</dbReference>
<sequence>INATKFKEYNLSVISLSTFVDAKAVLNNLIQRIQKNTSQSQQISVIRIVLLGSDAFVNAFLQSYVECLASRPHEYMNYFRFYFVPLIFSYLAKYLGSLDSQYGSLFSSMESSSEMIDARELSQKITRYLKTSQRTLALPVGEVMLNRKGRLPDEDSTPTFLPFFCYVRLGTLSSTSNESQTLSIDDNILLSKSLSLSLSTNPQRESKDSSDEDTPAAMLPSSPQLKITNIITKSSHGDESISPFDISVDYWTIVSNNNDNQKDKKDGIRTIKSSLKSNIRILTITRQATTNLDGKVSSPLTMTYVTREKKQKSKRLKTFVFI</sequence>
<evidence type="ECO:0000313" key="3">
    <source>
        <dbReference type="EMBL" id="CAF4451101.1"/>
    </source>
</evidence>